<organism evidence="1 2">
    <name type="scientific">Xanthomonas sacchari</name>
    <dbReference type="NCBI Taxonomy" id="56458"/>
    <lineage>
        <taxon>Bacteria</taxon>
        <taxon>Pseudomonadati</taxon>
        <taxon>Pseudomonadota</taxon>
        <taxon>Gammaproteobacteria</taxon>
        <taxon>Lysobacterales</taxon>
        <taxon>Lysobacteraceae</taxon>
        <taxon>Xanthomonas</taxon>
    </lineage>
</organism>
<dbReference type="Proteomes" id="UP000247346">
    <property type="component" value="Unassembled WGS sequence"/>
</dbReference>
<accession>A0A2P5Z392</accession>
<dbReference type="GeneID" id="93879990"/>
<dbReference type="RefSeq" id="WP_010343223.1">
    <property type="nucleotide sequence ID" value="NZ_CP132343.1"/>
</dbReference>
<reference evidence="1 2" key="1">
    <citation type="submission" date="2016-08" db="EMBL/GenBank/DDBJ databases">
        <authorList>
            <person name="Seilhamer J.J."/>
        </authorList>
    </citation>
    <scope>NUCLEOTIDE SEQUENCE [LARGE SCALE GENOMIC DNA]</scope>
    <source>
        <strain evidence="1 2">CFBP4641</strain>
    </source>
</reference>
<dbReference type="EMBL" id="MDEK01000010">
    <property type="protein sequence ID" value="PPU82119.1"/>
    <property type="molecule type" value="Genomic_DNA"/>
</dbReference>
<evidence type="ECO:0000313" key="1">
    <source>
        <dbReference type="EMBL" id="PPU82119.1"/>
    </source>
</evidence>
<dbReference type="OrthoDB" id="6905505at2"/>
<name>A0A2P5Z392_9XANT</name>
<protein>
    <submittedName>
        <fullName evidence="1">Uncharacterized protein</fullName>
    </submittedName>
</protein>
<proteinExistence type="predicted"/>
<gene>
    <name evidence="1" type="ORF">XsacCFBP4641_12440</name>
</gene>
<evidence type="ECO:0000313" key="2">
    <source>
        <dbReference type="Proteomes" id="UP000247346"/>
    </source>
</evidence>
<comment type="caution">
    <text evidence="1">The sequence shown here is derived from an EMBL/GenBank/DDBJ whole genome shotgun (WGS) entry which is preliminary data.</text>
</comment>
<dbReference type="AlphaFoldDB" id="A0A2P5Z392"/>
<sequence length="190" mass="20107">MQDNQASDFATLRQFAEKWLGRPLVGAEEEQLRRFASETSAPPAVPAAETVGTSPSLIDAERQRVQGLIQQMMQKMQNTRGDLNGATAASEAAVLRAVQSANSLDQLRPGQLRPPQSGEGGSNQLVMSQIADRLANLVQAEVRACFEREFGSLAQQMQAVVEAARAQGLIAATPAAPAAEPHAPSPPPAA</sequence>